<dbReference type="AlphaFoldDB" id="A0A2P1PVP3"/>
<dbReference type="Proteomes" id="UP000241074">
    <property type="component" value="Chromosome"/>
</dbReference>
<dbReference type="PANTHER" id="PTHR43798">
    <property type="entry name" value="MONOACYLGLYCEROL LIPASE"/>
    <property type="match status" value="1"/>
</dbReference>
<accession>A0A2P1PVP3</accession>
<evidence type="ECO:0000259" key="2">
    <source>
        <dbReference type="Pfam" id="PF12697"/>
    </source>
</evidence>
<feature type="domain" description="AB hydrolase-1" evidence="2">
    <location>
        <begin position="46"/>
        <end position="297"/>
    </location>
</feature>
<dbReference type="InterPro" id="IPR050266">
    <property type="entry name" value="AB_hydrolase_sf"/>
</dbReference>
<evidence type="ECO:0000313" key="3">
    <source>
        <dbReference type="EMBL" id="AVP98923.1"/>
    </source>
</evidence>
<evidence type="ECO:0000256" key="1">
    <source>
        <dbReference type="SAM" id="Phobius"/>
    </source>
</evidence>
<feature type="transmembrane region" description="Helical" evidence="1">
    <location>
        <begin position="145"/>
        <end position="168"/>
    </location>
</feature>
<dbReference type="Gene3D" id="3.40.50.1820">
    <property type="entry name" value="alpha/beta hydrolase"/>
    <property type="match status" value="1"/>
</dbReference>
<dbReference type="PANTHER" id="PTHR43798:SF33">
    <property type="entry name" value="HYDROLASE, PUTATIVE (AFU_ORTHOLOGUE AFUA_2G14860)-RELATED"/>
    <property type="match status" value="1"/>
</dbReference>
<organism evidence="3 4">
    <name type="scientific">Ahniella affigens</name>
    <dbReference type="NCBI Taxonomy" id="2021234"/>
    <lineage>
        <taxon>Bacteria</taxon>
        <taxon>Pseudomonadati</taxon>
        <taxon>Pseudomonadota</taxon>
        <taxon>Gammaproteobacteria</taxon>
        <taxon>Lysobacterales</taxon>
        <taxon>Rhodanobacteraceae</taxon>
        <taxon>Ahniella</taxon>
    </lineage>
</organism>
<keyword evidence="1" id="KW-0472">Membrane</keyword>
<dbReference type="OrthoDB" id="5729753at2"/>
<keyword evidence="1" id="KW-0812">Transmembrane</keyword>
<proteinExistence type="predicted"/>
<protein>
    <submittedName>
        <fullName evidence="3">Alpha/beta hydrolase</fullName>
    </submittedName>
</protein>
<gene>
    <name evidence="3" type="ORF">C7S18_17825</name>
</gene>
<reference evidence="3 4" key="1">
    <citation type="submission" date="2018-03" db="EMBL/GenBank/DDBJ databases">
        <title>Ahniella affigens gen. nov., sp. nov., a gammaproteobacterium isolated from sandy soil near a stream.</title>
        <authorList>
            <person name="Ko Y."/>
            <person name="Kim J.-H."/>
        </authorList>
    </citation>
    <scope>NUCLEOTIDE SEQUENCE [LARGE SCALE GENOMIC DNA]</scope>
    <source>
        <strain evidence="3 4">D13</strain>
    </source>
</reference>
<keyword evidence="1" id="KW-1133">Transmembrane helix</keyword>
<dbReference type="InterPro" id="IPR000073">
    <property type="entry name" value="AB_hydrolase_1"/>
</dbReference>
<sequence>MGADCHEARRIQQFQQSLISWAVPVSAGYTLRGQHSTPSGKPVLHFIHGNGYCGLVYSPLLALLSLQFDLVLSDMQGHGDTDHGGRFHGWNRSAESALEAWQLLAPRFGTAPTFAMGHSFGGVLTALMLAASPRTFRAAVLLDPVLFTPAIIGVMAVSEPLGLSKLFALPRQAKRRRRHWPDRAAAGAQLKGRGMFRGWEDVAFDAYLQHALMPASDGGVTLKCRPSREAEIFASYPRRLWQQLGNVRTPVSLLYGDRTFDFVAASAQSWTAQNGNVQAFAVAGGHCFMQEDAATTAQHVLKFLSAHLET</sequence>
<dbReference type="GO" id="GO:0016020">
    <property type="term" value="C:membrane"/>
    <property type="evidence" value="ECO:0007669"/>
    <property type="project" value="TreeGrafter"/>
</dbReference>
<dbReference type="KEGG" id="xba:C7S18_17825"/>
<dbReference type="EMBL" id="CP027860">
    <property type="protein sequence ID" value="AVP98923.1"/>
    <property type="molecule type" value="Genomic_DNA"/>
</dbReference>
<reference evidence="3 4" key="2">
    <citation type="submission" date="2018-03" db="EMBL/GenBank/DDBJ databases">
        <authorList>
            <person name="Keele B.F."/>
        </authorList>
    </citation>
    <scope>NUCLEOTIDE SEQUENCE [LARGE SCALE GENOMIC DNA]</scope>
    <source>
        <strain evidence="3 4">D13</strain>
    </source>
</reference>
<keyword evidence="4" id="KW-1185">Reference proteome</keyword>
<dbReference type="SUPFAM" id="SSF53474">
    <property type="entry name" value="alpha/beta-Hydrolases"/>
    <property type="match status" value="1"/>
</dbReference>
<name>A0A2P1PVP3_9GAMM</name>
<keyword evidence="3" id="KW-0378">Hydrolase</keyword>
<dbReference type="InterPro" id="IPR029058">
    <property type="entry name" value="AB_hydrolase_fold"/>
</dbReference>
<dbReference type="RefSeq" id="WP_106892841.1">
    <property type="nucleotide sequence ID" value="NZ_CP027860.1"/>
</dbReference>
<evidence type="ECO:0000313" key="4">
    <source>
        <dbReference type="Proteomes" id="UP000241074"/>
    </source>
</evidence>
<feature type="transmembrane region" description="Helical" evidence="1">
    <location>
        <begin position="114"/>
        <end position="133"/>
    </location>
</feature>
<dbReference type="GO" id="GO:0016787">
    <property type="term" value="F:hydrolase activity"/>
    <property type="evidence" value="ECO:0007669"/>
    <property type="project" value="UniProtKB-KW"/>
</dbReference>
<dbReference type="Pfam" id="PF12697">
    <property type="entry name" value="Abhydrolase_6"/>
    <property type="match status" value="1"/>
</dbReference>